<comment type="similarity">
    <text evidence="3">Belongs to the RimP family.</text>
</comment>
<feature type="transmembrane region" description="Helical" evidence="4">
    <location>
        <begin position="6"/>
        <end position="27"/>
    </location>
</feature>
<dbReference type="InterPro" id="IPR028998">
    <property type="entry name" value="RimP_C"/>
</dbReference>
<evidence type="ECO:0000259" key="6">
    <source>
        <dbReference type="Pfam" id="PF17384"/>
    </source>
</evidence>
<dbReference type="GO" id="GO:0005829">
    <property type="term" value="C:cytosol"/>
    <property type="evidence" value="ECO:0007669"/>
    <property type="project" value="TreeGrafter"/>
</dbReference>
<feature type="domain" description="Ribosome maturation factor RimP N-terminal" evidence="5">
    <location>
        <begin position="37"/>
        <end position="109"/>
    </location>
</feature>
<protein>
    <recommendedName>
        <fullName evidence="3">Ribosome maturation factor RimP</fullName>
    </recommendedName>
</protein>
<dbReference type="InterPro" id="IPR003728">
    <property type="entry name" value="Ribosome_maturation_RimP"/>
</dbReference>
<dbReference type="PANTHER" id="PTHR33867">
    <property type="entry name" value="RIBOSOME MATURATION FACTOR RIMP"/>
    <property type="match status" value="1"/>
</dbReference>
<keyword evidence="4" id="KW-0472">Membrane</keyword>
<dbReference type="SUPFAM" id="SSF75420">
    <property type="entry name" value="YhbC-like, N-terminal domain"/>
    <property type="match status" value="1"/>
</dbReference>
<dbReference type="CDD" id="cd01734">
    <property type="entry name" value="YlxS_C"/>
    <property type="match status" value="1"/>
</dbReference>
<accession>A0A486XNX9</accession>
<dbReference type="FunFam" id="3.30.300.70:FF:000001">
    <property type="entry name" value="Ribosome maturation factor RimP"/>
    <property type="match status" value="1"/>
</dbReference>
<dbReference type="SUPFAM" id="SSF74942">
    <property type="entry name" value="YhbC-like, C-terminal domain"/>
    <property type="match status" value="1"/>
</dbReference>
<comment type="function">
    <text evidence="3">Required for maturation of 30S ribosomal subunits.</text>
</comment>
<evidence type="ECO:0000256" key="4">
    <source>
        <dbReference type="SAM" id="Phobius"/>
    </source>
</evidence>
<dbReference type="InterPro" id="IPR036847">
    <property type="entry name" value="RimP_C_sf"/>
</dbReference>
<dbReference type="HAMAP" id="MF_01077">
    <property type="entry name" value="RimP"/>
    <property type="match status" value="1"/>
</dbReference>
<dbReference type="Pfam" id="PF02576">
    <property type="entry name" value="RimP_N"/>
    <property type="match status" value="1"/>
</dbReference>
<dbReference type="Gene3D" id="3.30.300.70">
    <property type="entry name" value="RimP-like superfamily, N-terminal"/>
    <property type="match status" value="1"/>
</dbReference>
<reference evidence="7" key="1">
    <citation type="submission" date="2019-04" db="EMBL/GenBank/DDBJ databases">
        <authorList>
            <person name="Brambilla D."/>
        </authorList>
    </citation>
    <scope>NUCLEOTIDE SEQUENCE</scope>
    <source>
        <strain evidence="7">BAL1</strain>
    </source>
</reference>
<evidence type="ECO:0000256" key="3">
    <source>
        <dbReference type="HAMAP-Rule" id="MF_01077"/>
    </source>
</evidence>
<feature type="domain" description="Ribosome maturation factor RimP C-terminal" evidence="6">
    <location>
        <begin position="112"/>
        <end position="177"/>
    </location>
</feature>
<evidence type="ECO:0000259" key="5">
    <source>
        <dbReference type="Pfam" id="PF02576"/>
    </source>
</evidence>
<dbReference type="Pfam" id="PF17384">
    <property type="entry name" value="DUF150_C"/>
    <property type="match status" value="1"/>
</dbReference>
<dbReference type="Gene3D" id="2.30.30.180">
    <property type="entry name" value="Ribosome maturation factor RimP, C-terminal domain"/>
    <property type="match status" value="1"/>
</dbReference>
<dbReference type="AlphaFoldDB" id="A0A486XNX9"/>
<gene>
    <name evidence="3" type="primary">rimP</name>
    <name evidence="7" type="ORF">BAL341_1347</name>
</gene>
<keyword evidence="4" id="KW-0812">Transmembrane</keyword>
<organism evidence="7">
    <name type="scientific">Rheinheimera sp. BAL341</name>
    <dbReference type="NCBI Taxonomy" id="1708203"/>
    <lineage>
        <taxon>Bacteria</taxon>
        <taxon>Pseudomonadati</taxon>
        <taxon>Pseudomonadota</taxon>
        <taxon>Gammaproteobacteria</taxon>
        <taxon>Chromatiales</taxon>
        <taxon>Chromatiaceae</taxon>
        <taxon>Rheinheimera</taxon>
    </lineage>
</organism>
<dbReference type="NCBIfam" id="NF000927">
    <property type="entry name" value="PRK00092.1-1"/>
    <property type="match status" value="1"/>
</dbReference>
<keyword evidence="1 3" id="KW-0963">Cytoplasm</keyword>
<dbReference type="InterPro" id="IPR028989">
    <property type="entry name" value="RimP_N"/>
</dbReference>
<dbReference type="EMBL" id="CAAJGR010000081">
    <property type="protein sequence ID" value="VHO03316.1"/>
    <property type="molecule type" value="Genomic_DNA"/>
</dbReference>
<keyword evidence="4" id="KW-1133">Transmembrane helix</keyword>
<keyword evidence="2 3" id="KW-0690">Ribosome biogenesis</keyword>
<proteinExistence type="inferred from homology"/>
<sequence length="177" mass="19683">MGYRPFFYLLLLLAVMLTTTVFLEVMLTKQEQKLTELLQPTVDAVGFELLGLELVQAGRHSTLRLYIDHANGVNVDDCALVSREVSAILDVEDPIANEYLLEVSSPGLDRPLFTPAHFAAVVGQKVEVKLAIPQDGRRKFKGVLTAIEDDMLIVEVDGKPYRLLMDNVDKANVVPVF</sequence>
<dbReference type="GO" id="GO:0000028">
    <property type="term" value="P:ribosomal small subunit assembly"/>
    <property type="evidence" value="ECO:0007669"/>
    <property type="project" value="TreeGrafter"/>
</dbReference>
<dbReference type="GO" id="GO:0006412">
    <property type="term" value="P:translation"/>
    <property type="evidence" value="ECO:0007669"/>
    <property type="project" value="TreeGrafter"/>
</dbReference>
<name>A0A486XNX9_9GAMM</name>
<dbReference type="PANTHER" id="PTHR33867:SF1">
    <property type="entry name" value="RIBOSOME MATURATION FACTOR RIMP"/>
    <property type="match status" value="1"/>
</dbReference>
<evidence type="ECO:0000256" key="1">
    <source>
        <dbReference type="ARBA" id="ARBA00022490"/>
    </source>
</evidence>
<dbReference type="InterPro" id="IPR035956">
    <property type="entry name" value="RimP_N_sf"/>
</dbReference>
<evidence type="ECO:0000313" key="7">
    <source>
        <dbReference type="EMBL" id="VHO03316.1"/>
    </source>
</evidence>
<comment type="subcellular location">
    <subcellularLocation>
        <location evidence="3">Cytoplasm</location>
    </subcellularLocation>
</comment>
<evidence type="ECO:0000256" key="2">
    <source>
        <dbReference type="ARBA" id="ARBA00022517"/>
    </source>
</evidence>